<evidence type="ECO:0000313" key="3">
    <source>
        <dbReference type="EMBL" id="AMK75560.1"/>
    </source>
</evidence>
<evidence type="ECO:0000256" key="2">
    <source>
        <dbReference type="SAM" id="SignalP"/>
    </source>
</evidence>
<accession>A0A140E586</accession>
<protein>
    <submittedName>
        <fullName evidence="3">Uncharacterized protein</fullName>
    </submittedName>
</protein>
<reference evidence="3 4" key="1">
    <citation type="journal article" date="2015" name="Environ. Microbiol.">
        <title>Methane oxidation coupled to nitrate reduction under hypoxia by the Gammaproteobacterium Methylomonas denitrificans, sp. nov. type strain FJG1.</title>
        <authorList>
            <person name="Kits K.D."/>
            <person name="Klotz M.G."/>
            <person name="Stein L.Y."/>
        </authorList>
    </citation>
    <scope>NUCLEOTIDE SEQUENCE [LARGE SCALE GENOMIC DNA]</scope>
    <source>
        <strain evidence="3 4">FJG1</strain>
    </source>
</reference>
<dbReference type="NCBIfam" id="NF033554">
    <property type="entry name" value="floc_PepA"/>
    <property type="match status" value="1"/>
</dbReference>
<keyword evidence="4" id="KW-1185">Reference proteome</keyword>
<gene>
    <name evidence="3" type="ORF">JT25_003505</name>
</gene>
<keyword evidence="1" id="KW-0812">Transmembrane</keyword>
<keyword evidence="2" id="KW-0732">Signal</keyword>
<dbReference type="RefSeq" id="WP_036272365.1">
    <property type="nucleotide sequence ID" value="NZ_CP014476.1"/>
</dbReference>
<proteinExistence type="predicted"/>
<sequence length="303" mass="31406">MKTNIFTIHHKRNMVLAVGLLTASQLTMAATTPWVGTANYQAAIPEATGDEGAVVGPFDTYDFGAGIAIIKPSGAIATGTKFSGSFQTYVVSHQRNSAGINTPQLDNSGGTNFVGTGNGFELTLVANFSGEYTNVSSTGWNFKIDNGGTAKLYFDSKSPDYKFANDTGFNDGVAILSGSISGGDGTILLPGVIGIGGEQVTLDFSGIFGSYNSNVYEPDTIGGGSALFSIQTKALFGQATPTLDEVWAGSKKVNGITAANIGELAELDGKLNLTAVPVPAAAWMFLTGVLGFLGISRRKNTRG</sequence>
<dbReference type="AlphaFoldDB" id="A0A140E586"/>
<feature type="transmembrane region" description="Helical" evidence="1">
    <location>
        <begin position="276"/>
        <end position="295"/>
    </location>
</feature>
<dbReference type="KEGG" id="mdn:JT25_003505"/>
<dbReference type="Proteomes" id="UP000030512">
    <property type="component" value="Chromosome"/>
</dbReference>
<evidence type="ECO:0000313" key="4">
    <source>
        <dbReference type="Proteomes" id="UP000030512"/>
    </source>
</evidence>
<evidence type="ECO:0000256" key="1">
    <source>
        <dbReference type="SAM" id="Phobius"/>
    </source>
</evidence>
<keyword evidence="1" id="KW-1133">Transmembrane helix</keyword>
<name>A0A140E586_9GAMM</name>
<feature type="signal peptide" evidence="2">
    <location>
        <begin position="1"/>
        <end position="29"/>
    </location>
</feature>
<dbReference type="EMBL" id="CP014476">
    <property type="protein sequence ID" value="AMK75560.1"/>
    <property type="molecule type" value="Genomic_DNA"/>
</dbReference>
<organism evidence="3 4">
    <name type="scientific">Methylomonas denitrificans</name>
    <dbReference type="NCBI Taxonomy" id="1538553"/>
    <lineage>
        <taxon>Bacteria</taxon>
        <taxon>Pseudomonadati</taxon>
        <taxon>Pseudomonadota</taxon>
        <taxon>Gammaproteobacteria</taxon>
        <taxon>Methylococcales</taxon>
        <taxon>Methylococcaceae</taxon>
        <taxon>Methylomonas</taxon>
    </lineage>
</organism>
<keyword evidence="1" id="KW-0472">Membrane</keyword>
<dbReference type="OrthoDB" id="5573752at2"/>
<feature type="chain" id="PRO_5007302136" evidence="2">
    <location>
        <begin position="30"/>
        <end position="303"/>
    </location>
</feature>